<reference evidence="2" key="2">
    <citation type="submission" date="2015-01" db="EMBL/GenBank/DDBJ databases">
        <title>Evolutionary Origins and Diversification of the Mycorrhizal Mutualists.</title>
        <authorList>
            <consortium name="DOE Joint Genome Institute"/>
            <consortium name="Mycorrhizal Genomics Consortium"/>
            <person name="Kohler A."/>
            <person name="Kuo A."/>
            <person name="Nagy L.G."/>
            <person name="Floudas D."/>
            <person name="Copeland A."/>
            <person name="Barry K.W."/>
            <person name="Cichocki N."/>
            <person name="Veneault-Fourrey C."/>
            <person name="LaButti K."/>
            <person name="Lindquist E.A."/>
            <person name="Lipzen A."/>
            <person name="Lundell T."/>
            <person name="Morin E."/>
            <person name="Murat C."/>
            <person name="Riley R."/>
            <person name="Ohm R."/>
            <person name="Sun H."/>
            <person name="Tunlid A."/>
            <person name="Henrissat B."/>
            <person name="Grigoriev I.V."/>
            <person name="Hibbett D.S."/>
            <person name="Martin F."/>
        </authorList>
    </citation>
    <scope>NUCLEOTIDE SEQUENCE [LARGE SCALE GENOMIC DNA]</scope>
    <source>
        <strain evidence="2">Ve08.2h10</strain>
    </source>
</reference>
<keyword evidence="2" id="KW-1185">Reference proteome</keyword>
<dbReference type="HOGENOM" id="CLU_2513330_0_0_1"/>
<evidence type="ECO:0000313" key="1">
    <source>
        <dbReference type="EMBL" id="KIK98453.1"/>
    </source>
</evidence>
<dbReference type="InParanoid" id="A0A0D0DV43"/>
<proteinExistence type="predicted"/>
<dbReference type="Proteomes" id="UP000054538">
    <property type="component" value="Unassembled WGS sequence"/>
</dbReference>
<reference evidence="1 2" key="1">
    <citation type="submission" date="2014-04" db="EMBL/GenBank/DDBJ databases">
        <authorList>
            <consortium name="DOE Joint Genome Institute"/>
            <person name="Kuo A."/>
            <person name="Kohler A."/>
            <person name="Jargeat P."/>
            <person name="Nagy L.G."/>
            <person name="Floudas D."/>
            <person name="Copeland A."/>
            <person name="Barry K.W."/>
            <person name="Cichocki N."/>
            <person name="Veneault-Fourrey C."/>
            <person name="LaButti K."/>
            <person name="Lindquist E.A."/>
            <person name="Lipzen A."/>
            <person name="Lundell T."/>
            <person name="Morin E."/>
            <person name="Murat C."/>
            <person name="Sun H."/>
            <person name="Tunlid A."/>
            <person name="Henrissat B."/>
            <person name="Grigoriev I.V."/>
            <person name="Hibbett D.S."/>
            <person name="Martin F."/>
            <person name="Nordberg H.P."/>
            <person name="Cantor M.N."/>
            <person name="Hua S.X."/>
        </authorList>
    </citation>
    <scope>NUCLEOTIDE SEQUENCE [LARGE SCALE GENOMIC DNA]</scope>
    <source>
        <strain evidence="1 2">Ve08.2h10</strain>
    </source>
</reference>
<evidence type="ECO:0000313" key="2">
    <source>
        <dbReference type="Proteomes" id="UP000054538"/>
    </source>
</evidence>
<organism evidence="1 2">
    <name type="scientific">Paxillus rubicundulus Ve08.2h10</name>
    <dbReference type="NCBI Taxonomy" id="930991"/>
    <lineage>
        <taxon>Eukaryota</taxon>
        <taxon>Fungi</taxon>
        <taxon>Dikarya</taxon>
        <taxon>Basidiomycota</taxon>
        <taxon>Agaricomycotina</taxon>
        <taxon>Agaricomycetes</taxon>
        <taxon>Agaricomycetidae</taxon>
        <taxon>Boletales</taxon>
        <taxon>Paxilineae</taxon>
        <taxon>Paxillaceae</taxon>
        <taxon>Paxillus</taxon>
    </lineage>
</organism>
<dbReference type="EMBL" id="KN824892">
    <property type="protein sequence ID" value="KIK98453.1"/>
    <property type="molecule type" value="Genomic_DNA"/>
</dbReference>
<protein>
    <submittedName>
        <fullName evidence="1">Uncharacterized protein</fullName>
    </submittedName>
</protein>
<gene>
    <name evidence="1" type="ORF">PAXRUDRAFT_685038</name>
</gene>
<dbReference type="AlphaFoldDB" id="A0A0D0DV43"/>
<accession>A0A0D0DV43</accession>
<sequence>MTRRMLRTKVRIFILCPSVVHVYTDVYQWYSSAFHACFSHFHKRFKHDELVNLAQFMPLRPVPIFNYLSVSVLRRSSQWTRYLRY</sequence>
<name>A0A0D0DV43_9AGAM</name>